<feature type="domain" description="Nrap protein" evidence="9">
    <location>
        <begin position="566"/>
        <end position="687"/>
    </location>
</feature>
<feature type="region of interest" description="Disordered" evidence="6">
    <location>
        <begin position="1"/>
        <end position="141"/>
    </location>
</feature>
<evidence type="ECO:0000259" key="9">
    <source>
        <dbReference type="Pfam" id="PF17404"/>
    </source>
</evidence>
<dbReference type="AlphaFoldDB" id="A0A6A6HIZ2"/>
<dbReference type="InterPro" id="IPR035371">
    <property type="entry name" value="Nrap_D6"/>
</dbReference>
<keyword evidence="5" id="KW-0687">Ribonucleoprotein</keyword>
<protein>
    <recommendedName>
        <fullName evidence="5">U3 small nucleolar RNA-associated protein 22</fullName>
    </recommendedName>
</protein>
<evidence type="ECO:0000256" key="1">
    <source>
        <dbReference type="ARBA" id="ARBA00004604"/>
    </source>
</evidence>
<proteinExistence type="inferred from homology"/>
<evidence type="ECO:0000256" key="2">
    <source>
        <dbReference type="ARBA" id="ARBA00006674"/>
    </source>
</evidence>
<evidence type="ECO:0000256" key="3">
    <source>
        <dbReference type="ARBA" id="ARBA00022884"/>
    </source>
</evidence>
<dbReference type="InterPro" id="IPR035082">
    <property type="entry name" value="Nrap_D1"/>
</dbReference>
<evidence type="ECO:0000259" key="10">
    <source>
        <dbReference type="Pfam" id="PF17405"/>
    </source>
</evidence>
<reference evidence="13" key="1">
    <citation type="journal article" date="2020" name="Stud. Mycol.">
        <title>101 Dothideomycetes genomes: a test case for predicting lifestyles and emergence of pathogens.</title>
        <authorList>
            <person name="Haridas S."/>
            <person name="Albert R."/>
            <person name="Binder M."/>
            <person name="Bloem J."/>
            <person name="Labutti K."/>
            <person name="Salamov A."/>
            <person name="Andreopoulos B."/>
            <person name="Baker S."/>
            <person name="Barry K."/>
            <person name="Bills G."/>
            <person name="Bluhm B."/>
            <person name="Cannon C."/>
            <person name="Castanera R."/>
            <person name="Culley D."/>
            <person name="Daum C."/>
            <person name="Ezra D."/>
            <person name="Gonzalez J."/>
            <person name="Henrissat B."/>
            <person name="Kuo A."/>
            <person name="Liang C."/>
            <person name="Lipzen A."/>
            <person name="Lutzoni F."/>
            <person name="Magnuson J."/>
            <person name="Mondo S."/>
            <person name="Nolan M."/>
            <person name="Ohm R."/>
            <person name="Pangilinan J."/>
            <person name="Park H.-J."/>
            <person name="Ramirez L."/>
            <person name="Alfaro M."/>
            <person name="Sun H."/>
            <person name="Tritt A."/>
            <person name="Yoshinaga Y."/>
            <person name="Zwiers L.-H."/>
            <person name="Turgeon B."/>
            <person name="Goodwin S."/>
            <person name="Spatafora J."/>
            <person name="Crous P."/>
            <person name="Grigoriev I."/>
        </authorList>
    </citation>
    <scope>NUCLEOTIDE SEQUENCE</scope>
    <source>
        <strain evidence="13">Tuck. ex Michener</strain>
    </source>
</reference>
<feature type="domain" description="Nrap protein" evidence="12">
    <location>
        <begin position="1083"/>
        <end position="1213"/>
    </location>
</feature>
<evidence type="ECO:0000256" key="4">
    <source>
        <dbReference type="ARBA" id="ARBA00023242"/>
    </source>
</evidence>
<dbReference type="Pfam" id="PF17404">
    <property type="entry name" value="Nrap_D3"/>
    <property type="match status" value="1"/>
</dbReference>
<sequence>MVSPTACSRKLSHSPTDDEDDIWSGFSPEPNEGEQEGTSCGDDENESNEDAETSSGINVDGYALDGFSERDAPPEILEDDNDSADEHISEDVDKDNENTTAEDIEQLGTVQGKATDSIGHADIRPRHTVRHVGDRSNSMSRKVEKRAIRTLHLAGNPGSNVLKLQIEELLDQIRPSHGKTEATAESTLKSLKGIIENIPNSDSLPILQAEEELMKFNKVRVPFPDPRPGRDTQYKLQYAKPAAINVVGSYALKIESALDHTVIDLVVLMPSLLFQDKDYLDFRYFYRRAYYLASLAAGIRKADDGNLSLRFQHLHGNTLLPVLIAKPRTEHGAQQRFGANYVIRIIPSAPDTLFAISRTMPNKKCIRGDNDSTPFYNASLRLDAAILPYLKLIHSASVKSDFFKDACLLGRTWLRQRGFGSSIATGGFGNFEWAALMAILLQDDLPRGITKFSHGFDSFQLFRATLQFLASRDLTKQPIWYQCSDGAMPTRSTCPMFLDGLRGMNILYKMDSSSYKAFRYEARTTIKMFGDSKENPFEAAFILKNDIPALRYDAVLELRPGPSDLDQVYSIMSRSLGDRVSLIKVGVSSQADQLPAWILEDIPRRTNEDSGTQIGLVFNPINVNRLIDHGPLAEDPEGSARFRQFWGDKAELRRFKDGSVRESLVWSSKGNVSITEQIVRHVLTRHMGVEVAESTIYHGTELARKVPGGEQQTTTAFKGIMTAFETLSNDIRGLDSLPLAIRQITATDSQLRYSSIDPPLYGSTKQMTSPASVIIQFEGSGRWPDDLEAIQRVKIAFLLKLSSLLTTSHPSIIARLGLENSQQPYTNCAFLDITYPTGHSFRLRIHHDREHHLLSTRLHSPSSSSLLPSKTKESLAYALASHKRAFLALPAHTTALQTACFRFPALSPTIRLLHLWLASHLLTPHFPSPLIDLLAARAFTAPWPWDVPSSAAMGFQRTLFFLARWDWRAEPWVVEFSAAEEVEAQEGERGGQGSSRRGGGMTAEDRRQIAVRFEAWRKVDPAMNRVAAFVASDVNREGTEWTEWRPRKVVLGRMVGLARAAMEVVEREGYRLDPERLFVRALGEYDFVVRIKKEFTRAGRRNRESSNGGEFKNLRLQRKVEPEKVGFDPVGAFLLELEEVYGDAVVFFYDGYREDVIAGLWDPHTAKRKWKVHLDYSSLPLHRDGDDVGDVEINKDSILGDIARLGGNMIEKIEMN</sequence>
<dbReference type="Pfam" id="PF03813">
    <property type="entry name" value="Nrap"/>
    <property type="match status" value="1"/>
</dbReference>
<evidence type="ECO:0000256" key="5">
    <source>
        <dbReference type="RuleBase" id="RU364032"/>
    </source>
</evidence>
<keyword evidence="3 5" id="KW-0694">RNA-binding</keyword>
<feature type="domain" description="Nrap protein" evidence="11">
    <location>
        <begin position="903"/>
        <end position="1079"/>
    </location>
</feature>
<evidence type="ECO:0000259" key="12">
    <source>
        <dbReference type="Pfam" id="PF17407"/>
    </source>
</evidence>
<feature type="compositionally biased region" description="Gly residues" evidence="6">
    <location>
        <begin position="990"/>
        <end position="1001"/>
    </location>
</feature>
<keyword evidence="4 5" id="KW-0539">Nucleus</keyword>
<keyword evidence="5" id="KW-0698">rRNA processing</keyword>
<dbReference type="Pfam" id="PF17407">
    <property type="entry name" value="Nrap_D6"/>
    <property type="match status" value="1"/>
</dbReference>
<dbReference type="GO" id="GO:0034456">
    <property type="term" value="C:UTP-C complex"/>
    <property type="evidence" value="ECO:0007669"/>
    <property type="project" value="TreeGrafter"/>
</dbReference>
<organism evidence="13 14">
    <name type="scientific">Viridothelium virens</name>
    <name type="common">Speckled blister lichen</name>
    <name type="synonym">Trypethelium virens</name>
    <dbReference type="NCBI Taxonomy" id="1048519"/>
    <lineage>
        <taxon>Eukaryota</taxon>
        <taxon>Fungi</taxon>
        <taxon>Dikarya</taxon>
        <taxon>Ascomycota</taxon>
        <taxon>Pezizomycotina</taxon>
        <taxon>Dothideomycetes</taxon>
        <taxon>Dothideomycetes incertae sedis</taxon>
        <taxon>Trypetheliales</taxon>
        <taxon>Trypetheliaceae</taxon>
        <taxon>Viridothelium</taxon>
    </lineage>
</organism>
<dbReference type="PANTHER" id="PTHR17972">
    <property type="entry name" value="NUCLEOLAR RNA-ASSOCIATED PROTEIN"/>
    <property type="match status" value="1"/>
</dbReference>
<dbReference type="PANTHER" id="PTHR17972:SF0">
    <property type="entry name" value="NUCLEOLAR PROTEIN 6"/>
    <property type="match status" value="1"/>
</dbReference>
<dbReference type="GO" id="GO:0032040">
    <property type="term" value="C:small-subunit processome"/>
    <property type="evidence" value="ECO:0007669"/>
    <property type="project" value="TreeGrafter"/>
</dbReference>
<dbReference type="GO" id="GO:0006409">
    <property type="term" value="P:tRNA export from nucleus"/>
    <property type="evidence" value="ECO:0007669"/>
    <property type="project" value="TreeGrafter"/>
</dbReference>
<evidence type="ECO:0000313" key="14">
    <source>
        <dbReference type="Proteomes" id="UP000800092"/>
    </source>
</evidence>
<dbReference type="EMBL" id="ML991780">
    <property type="protein sequence ID" value="KAF2237440.1"/>
    <property type="molecule type" value="Genomic_DNA"/>
</dbReference>
<dbReference type="InterPro" id="IPR035367">
    <property type="entry name" value="Nrap_D2"/>
</dbReference>
<dbReference type="Pfam" id="PF17405">
    <property type="entry name" value="Nrap_D4"/>
    <property type="match status" value="1"/>
</dbReference>
<dbReference type="Pfam" id="PF17406">
    <property type="entry name" value="Nrap_D5"/>
    <property type="match status" value="1"/>
</dbReference>
<dbReference type="InterPro" id="IPR035368">
    <property type="entry name" value="Nrap_D3"/>
</dbReference>
<dbReference type="OrthoDB" id="10251401at2759"/>
<dbReference type="Proteomes" id="UP000800092">
    <property type="component" value="Unassembled WGS sequence"/>
</dbReference>
<evidence type="ECO:0000259" key="7">
    <source>
        <dbReference type="Pfam" id="PF03813"/>
    </source>
</evidence>
<evidence type="ECO:0000256" key="6">
    <source>
        <dbReference type="SAM" id="MobiDB-lite"/>
    </source>
</evidence>
<dbReference type="Pfam" id="PF17403">
    <property type="entry name" value="Nrap_D2"/>
    <property type="match status" value="1"/>
</dbReference>
<dbReference type="GO" id="GO:0032545">
    <property type="term" value="C:CURI complex"/>
    <property type="evidence" value="ECO:0007669"/>
    <property type="project" value="TreeGrafter"/>
</dbReference>
<keyword evidence="5" id="KW-0690">Ribosome biogenesis</keyword>
<dbReference type="GO" id="GO:0006364">
    <property type="term" value="P:rRNA processing"/>
    <property type="evidence" value="ECO:0007669"/>
    <property type="project" value="UniProtKB-KW"/>
</dbReference>
<gene>
    <name evidence="13" type="ORF">EV356DRAFT_557888</name>
</gene>
<dbReference type="GO" id="GO:0003723">
    <property type="term" value="F:RNA binding"/>
    <property type="evidence" value="ECO:0007669"/>
    <property type="project" value="UniProtKB-KW"/>
</dbReference>
<evidence type="ECO:0000313" key="13">
    <source>
        <dbReference type="EMBL" id="KAF2237440.1"/>
    </source>
</evidence>
<evidence type="ECO:0000259" key="8">
    <source>
        <dbReference type="Pfam" id="PF17403"/>
    </source>
</evidence>
<dbReference type="Gene3D" id="1.10.1410.10">
    <property type="match status" value="1"/>
</dbReference>
<dbReference type="InterPro" id="IPR005554">
    <property type="entry name" value="NOL6/Upt22"/>
</dbReference>
<feature type="domain" description="Nrap protein" evidence="7">
    <location>
        <begin position="263"/>
        <end position="397"/>
    </location>
</feature>
<feature type="domain" description="Nrap protein" evidence="10">
    <location>
        <begin position="710"/>
        <end position="900"/>
    </location>
</feature>
<keyword evidence="14" id="KW-1185">Reference proteome</keyword>
<evidence type="ECO:0000259" key="11">
    <source>
        <dbReference type="Pfam" id="PF17406"/>
    </source>
</evidence>
<feature type="compositionally biased region" description="Basic and acidic residues" evidence="6">
    <location>
        <begin position="84"/>
        <end position="97"/>
    </location>
</feature>
<feature type="region of interest" description="Disordered" evidence="6">
    <location>
        <begin position="983"/>
        <end position="1002"/>
    </location>
</feature>
<dbReference type="InterPro" id="IPR035370">
    <property type="entry name" value="Nrap_D5"/>
</dbReference>
<name>A0A6A6HIZ2_VIRVR</name>
<comment type="similarity">
    <text evidence="2 5">Belongs to the NRAP family.</text>
</comment>
<dbReference type="InterPro" id="IPR035369">
    <property type="entry name" value="Nrap_D4"/>
</dbReference>
<accession>A0A6A6HIZ2</accession>
<comment type="subcellular location">
    <subcellularLocation>
        <location evidence="1 5">Nucleus</location>
        <location evidence="1 5">Nucleolus</location>
    </subcellularLocation>
</comment>
<dbReference type="Gene3D" id="3.30.70.3030">
    <property type="match status" value="1"/>
</dbReference>
<feature type="domain" description="Nrap protein" evidence="8">
    <location>
        <begin position="403"/>
        <end position="544"/>
    </location>
</feature>
<feature type="compositionally biased region" description="Acidic residues" evidence="6">
    <location>
        <begin position="31"/>
        <end position="52"/>
    </location>
</feature>